<comment type="caution">
    <text evidence="2">The sequence shown here is derived from an EMBL/GenBank/DDBJ whole genome shotgun (WGS) entry which is preliminary data.</text>
</comment>
<dbReference type="PANTHER" id="PTHR17630">
    <property type="entry name" value="DIENELACTONE HYDROLASE"/>
    <property type="match status" value="1"/>
</dbReference>
<protein>
    <recommendedName>
        <fullName evidence="1">Dienelactone hydrolase domain-containing protein</fullName>
    </recommendedName>
</protein>
<evidence type="ECO:0000313" key="2">
    <source>
        <dbReference type="EMBL" id="KAJ9616470.1"/>
    </source>
</evidence>
<accession>A0AA38XMY4</accession>
<organism evidence="2 3">
    <name type="scientific">Cladophialophora chaetospira</name>
    <dbReference type="NCBI Taxonomy" id="386627"/>
    <lineage>
        <taxon>Eukaryota</taxon>
        <taxon>Fungi</taxon>
        <taxon>Dikarya</taxon>
        <taxon>Ascomycota</taxon>
        <taxon>Pezizomycotina</taxon>
        <taxon>Eurotiomycetes</taxon>
        <taxon>Chaetothyriomycetidae</taxon>
        <taxon>Chaetothyriales</taxon>
        <taxon>Herpotrichiellaceae</taxon>
        <taxon>Cladophialophora</taxon>
    </lineage>
</organism>
<dbReference type="InterPro" id="IPR002925">
    <property type="entry name" value="Dienelactn_hydro"/>
</dbReference>
<name>A0AA38XMY4_9EURO</name>
<keyword evidence="3" id="KW-1185">Reference proteome</keyword>
<reference evidence="2" key="1">
    <citation type="submission" date="2022-10" db="EMBL/GenBank/DDBJ databases">
        <title>Culturing micro-colonial fungi from biological soil crusts in the Mojave desert and describing Neophaeococcomyces mojavensis, and introducing the new genera and species Taxawa tesnikishii.</title>
        <authorList>
            <person name="Kurbessoian T."/>
            <person name="Stajich J.E."/>
        </authorList>
    </citation>
    <scope>NUCLEOTIDE SEQUENCE</scope>
    <source>
        <strain evidence="2">TK_41</strain>
    </source>
</reference>
<dbReference type="Proteomes" id="UP001172673">
    <property type="component" value="Unassembled WGS sequence"/>
</dbReference>
<evidence type="ECO:0000313" key="3">
    <source>
        <dbReference type="Proteomes" id="UP001172673"/>
    </source>
</evidence>
<dbReference type="Gene3D" id="3.40.50.1820">
    <property type="entry name" value="alpha/beta hydrolase"/>
    <property type="match status" value="1"/>
</dbReference>
<dbReference type="SUPFAM" id="SSF53474">
    <property type="entry name" value="alpha/beta-Hydrolases"/>
    <property type="match status" value="1"/>
</dbReference>
<dbReference type="Pfam" id="PF01738">
    <property type="entry name" value="DLH"/>
    <property type="match status" value="1"/>
</dbReference>
<proteinExistence type="predicted"/>
<dbReference type="GO" id="GO:0016787">
    <property type="term" value="F:hydrolase activity"/>
    <property type="evidence" value="ECO:0007669"/>
    <property type="project" value="InterPro"/>
</dbReference>
<dbReference type="EMBL" id="JAPDRK010000001">
    <property type="protein sequence ID" value="KAJ9616470.1"/>
    <property type="molecule type" value="Genomic_DNA"/>
</dbReference>
<dbReference type="InterPro" id="IPR029058">
    <property type="entry name" value="AB_hydrolase_fold"/>
</dbReference>
<dbReference type="AlphaFoldDB" id="A0AA38XMY4"/>
<dbReference type="PANTHER" id="PTHR17630:SF55">
    <property type="entry name" value="DIENELACTONE HYDROLASE FAMILY PROTEIN (AFU_ORTHOLOGUE AFUA_1G01900)"/>
    <property type="match status" value="1"/>
</dbReference>
<gene>
    <name evidence="2" type="ORF">H2200_000189</name>
</gene>
<sequence>MALTQCCVTGFRWDGTPKGKETTLGSSKTYVAGTNKEAAVVIVHDVFGWTLSNARLLADHYAEEADVTVYLPDFFGGEIVTPERLDPNYKGDEPFDLPGFMGRNNWGTRKEEITSFIKALKSELGFKKVGAIGFCWGGGAVVKLGAKGTGLVDSVTSAHPGLFDNADVDALGDCPVQFIAPEDDFTFTPELKEYVLKTLPTKGIDWDYQYFAGLAHGFATRGDSKNPVQKRGLERAKNVAVTWFKEYLR</sequence>
<feature type="domain" description="Dienelactone hydrolase" evidence="1">
    <location>
        <begin position="30"/>
        <end position="248"/>
    </location>
</feature>
<evidence type="ECO:0000259" key="1">
    <source>
        <dbReference type="Pfam" id="PF01738"/>
    </source>
</evidence>